<evidence type="ECO:0000313" key="1">
    <source>
        <dbReference type="EMBL" id="GMH65090.1"/>
    </source>
</evidence>
<dbReference type="Proteomes" id="UP001165082">
    <property type="component" value="Unassembled WGS sequence"/>
</dbReference>
<evidence type="ECO:0000313" key="2">
    <source>
        <dbReference type="Proteomes" id="UP001165082"/>
    </source>
</evidence>
<organism evidence="1 2">
    <name type="scientific">Triparma retinervis</name>
    <dbReference type="NCBI Taxonomy" id="2557542"/>
    <lineage>
        <taxon>Eukaryota</taxon>
        <taxon>Sar</taxon>
        <taxon>Stramenopiles</taxon>
        <taxon>Ochrophyta</taxon>
        <taxon>Bolidophyceae</taxon>
        <taxon>Parmales</taxon>
        <taxon>Triparmaceae</taxon>
        <taxon>Triparma</taxon>
    </lineage>
</organism>
<sequence length="97" mass="11202">MCKAYVEFRSSDDFEFDLYHIHGHENKTQALAYEFMVLAGAPDEIVDEYWEGSIRSRMHVKLDRYLRDVMAPPDGGWRTLAAGLGVGYRKEDDEAQI</sequence>
<keyword evidence="2" id="KW-1185">Reference proteome</keyword>
<feature type="non-terminal residue" evidence="1">
    <location>
        <position position="97"/>
    </location>
</feature>
<gene>
    <name evidence="1" type="ORF">TrRE_jg1423</name>
</gene>
<dbReference type="EMBL" id="BRXZ01002565">
    <property type="protein sequence ID" value="GMH65090.1"/>
    <property type="molecule type" value="Genomic_DNA"/>
</dbReference>
<reference evidence="1" key="1">
    <citation type="submission" date="2022-07" db="EMBL/GenBank/DDBJ databases">
        <title>Genome analysis of Parmales, a sister group of diatoms, reveals the evolutionary specialization of diatoms from phago-mixotrophs to photoautotrophs.</title>
        <authorList>
            <person name="Ban H."/>
            <person name="Sato S."/>
            <person name="Yoshikawa S."/>
            <person name="Kazumasa Y."/>
            <person name="Nakamura Y."/>
            <person name="Ichinomiya M."/>
            <person name="Saitoh K."/>
            <person name="Sato N."/>
            <person name="Blanc-Mathieu R."/>
            <person name="Endo H."/>
            <person name="Kuwata A."/>
            <person name="Ogata H."/>
        </authorList>
    </citation>
    <scope>NUCLEOTIDE SEQUENCE</scope>
</reference>
<name>A0A9W7E4P0_9STRA</name>
<comment type="caution">
    <text evidence="1">The sequence shown here is derived from an EMBL/GenBank/DDBJ whole genome shotgun (WGS) entry which is preliminary data.</text>
</comment>
<accession>A0A9W7E4P0</accession>
<proteinExistence type="predicted"/>
<dbReference type="AlphaFoldDB" id="A0A9W7E4P0"/>
<protein>
    <submittedName>
        <fullName evidence="1">Uncharacterized protein</fullName>
    </submittedName>
</protein>